<evidence type="ECO:0000256" key="2">
    <source>
        <dbReference type="ARBA" id="ARBA00022452"/>
    </source>
</evidence>
<dbReference type="PANTHER" id="PTHR30026">
    <property type="entry name" value="OUTER MEMBRANE PROTEIN TOLC"/>
    <property type="match status" value="1"/>
</dbReference>
<keyword evidence="2" id="KW-1134">Transmembrane beta strand</keyword>
<dbReference type="GO" id="GO:0015288">
    <property type="term" value="F:porin activity"/>
    <property type="evidence" value="ECO:0007669"/>
    <property type="project" value="TreeGrafter"/>
</dbReference>
<gene>
    <name evidence="6" type="ORF">H9S92_13010</name>
</gene>
<protein>
    <submittedName>
        <fullName evidence="6">TolC family protein</fullName>
    </submittedName>
</protein>
<reference evidence="6" key="1">
    <citation type="submission" date="2020-08" db="EMBL/GenBank/DDBJ databases">
        <title>Lewinella bacteria from marine environments.</title>
        <authorList>
            <person name="Zhong Y."/>
        </authorList>
    </citation>
    <scope>NUCLEOTIDE SEQUENCE</scope>
    <source>
        <strain evidence="6">KCTC 42187</strain>
    </source>
</reference>
<dbReference type="SUPFAM" id="SSF56954">
    <property type="entry name" value="Outer membrane efflux proteins (OEP)"/>
    <property type="match status" value="1"/>
</dbReference>
<comment type="caution">
    <text evidence="6">The sequence shown here is derived from an EMBL/GenBank/DDBJ whole genome shotgun (WGS) entry which is preliminary data.</text>
</comment>
<dbReference type="Gene3D" id="1.20.1600.10">
    <property type="entry name" value="Outer membrane efflux proteins (OEP)"/>
    <property type="match status" value="1"/>
</dbReference>
<organism evidence="6 7">
    <name type="scientific">Neolewinella lacunae</name>
    <dbReference type="NCBI Taxonomy" id="1517758"/>
    <lineage>
        <taxon>Bacteria</taxon>
        <taxon>Pseudomonadati</taxon>
        <taxon>Bacteroidota</taxon>
        <taxon>Saprospiria</taxon>
        <taxon>Saprospirales</taxon>
        <taxon>Lewinellaceae</taxon>
        <taxon>Neolewinella</taxon>
    </lineage>
</organism>
<dbReference type="Proteomes" id="UP000650081">
    <property type="component" value="Unassembled WGS sequence"/>
</dbReference>
<dbReference type="AlphaFoldDB" id="A0A923PQV9"/>
<keyword evidence="5" id="KW-0998">Cell outer membrane</keyword>
<evidence type="ECO:0000256" key="4">
    <source>
        <dbReference type="ARBA" id="ARBA00023136"/>
    </source>
</evidence>
<dbReference type="EMBL" id="JACSIT010000118">
    <property type="protein sequence ID" value="MBC6995092.1"/>
    <property type="molecule type" value="Genomic_DNA"/>
</dbReference>
<dbReference type="GO" id="GO:0015562">
    <property type="term" value="F:efflux transmembrane transporter activity"/>
    <property type="evidence" value="ECO:0007669"/>
    <property type="project" value="InterPro"/>
</dbReference>
<keyword evidence="4" id="KW-0472">Membrane</keyword>
<comment type="subcellular location">
    <subcellularLocation>
        <location evidence="1">Cell outer membrane</location>
    </subcellularLocation>
</comment>
<dbReference type="GO" id="GO:0009279">
    <property type="term" value="C:cell outer membrane"/>
    <property type="evidence" value="ECO:0007669"/>
    <property type="project" value="UniProtKB-SubCell"/>
</dbReference>
<evidence type="ECO:0000313" key="6">
    <source>
        <dbReference type="EMBL" id="MBC6995092.1"/>
    </source>
</evidence>
<name>A0A923PQV9_9BACT</name>
<keyword evidence="7" id="KW-1185">Reference proteome</keyword>
<sequence>MRTIKDQAFYGTILLMAFTLLLSLLLSTCVRAQELSLTQAYALLESNYPNLRNAGLNDQILRADLDLLDLERKPELYLKGAASLQSETTSFGEASNLPISLDLPLYNARAYGEVNHTLYDGGRLAARKSIKAAEGQLSNQQLEVEKFSLRKRINQLFLGVLLSRERVALYETTLADIAARKAAIKSGVELGVVLESELLQLSVREVEITADRDDINGNILRLLANLATLTGQPLPAEVKLRLPTLPYPLSIPEVDRPELQLFQRQRAAILANEALIEADTKPMVSAFIQAGVGVPNPVNLFDTEISPYALGGVNFQWKFKDWGKADQQRQLLQLRSALVDRQRETFLFNLNAENEAYLADVRRLQQRLLNDRKIVELQANILTQLAAQLDNGVITATDYLNQVNVELRARQTLRVDEMQLIELQLNFLNERGGF</sequence>
<evidence type="ECO:0000256" key="5">
    <source>
        <dbReference type="ARBA" id="ARBA00023237"/>
    </source>
</evidence>
<dbReference type="InterPro" id="IPR051906">
    <property type="entry name" value="TolC-like"/>
</dbReference>
<evidence type="ECO:0000256" key="1">
    <source>
        <dbReference type="ARBA" id="ARBA00004442"/>
    </source>
</evidence>
<evidence type="ECO:0000313" key="7">
    <source>
        <dbReference type="Proteomes" id="UP000650081"/>
    </source>
</evidence>
<dbReference type="GO" id="GO:1990281">
    <property type="term" value="C:efflux pump complex"/>
    <property type="evidence" value="ECO:0007669"/>
    <property type="project" value="TreeGrafter"/>
</dbReference>
<proteinExistence type="predicted"/>
<dbReference type="PANTHER" id="PTHR30026:SF20">
    <property type="entry name" value="OUTER MEMBRANE PROTEIN TOLC"/>
    <property type="match status" value="1"/>
</dbReference>
<evidence type="ECO:0000256" key="3">
    <source>
        <dbReference type="ARBA" id="ARBA00022692"/>
    </source>
</evidence>
<accession>A0A923PQV9</accession>
<dbReference type="RefSeq" id="WP_187467143.1">
    <property type="nucleotide sequence ID" value="NZ_JACSIT010000118.1"/>
</dbReference>
<keyword evidence="3" id="KW-0812">Transmembrane</keyword>